<proteinExistence type="predicted"/>
<feature type="region of interest" description="Disordered" evidence="1">
    <location>
        <begin position="1"/>
        <end position="21"/>
    </location>
</feature>
<evidence type="ECO:0000313" key="2">
    <source>
        <dbReference type="EMBL" id="KAK7600732.1"/>
    </source>
</evidence>
<reference evidence="2 3" key="1">
    <citation type="submission" date="2024-03" db="EMBL/GenBank/DDBJ databases">
        <title>Adaptation during the transition from Ophiocordyceps entomopathogen to insect associate is accompanied by gene loss and intensified selection.</title>
        <authorList>
            <person name="Ward C.M."/>
            <person name="Onetto C.A."/>
            <person name="Borneman A.R."/>
        </authorList>
    </citation>
    <scope>NUCLEOTIDE SEQUENCE [LARGE SCALE GENOMIC DNA]</scope>
    <source>
        <strain evidence="2">AWRI1</strain>
        <tissue evidence="2">Single Adult Female</tissue>
    </source>
</reference>
<evidence type="ECO:0000256" key="1">
    <source>
        <dbReference type="SAM" id="MobiDB-lite"/>
    </source>
</evidence>
<sequence>MLRPAGRLTNRSAAAVSATGPVGECEDRRRLASVRRERGFNFQSQVTSHELAVAVAVAVQCSLLLRLGSARNVENNFARIASRALLFLARLLSIAEDSNAEEK</sequence>
<comment type="caution">
    <text evidence="2">The sequence shown here is derived from an EMBL/GenBank/DDBJ whole genome shotgun (WGS) entry which is preliminary data.</text>
</comment>
<gene>
    <name evidence="2" type="ORF">V9T40_009870</name>
</gene>
<accession>A0AAN9TN21</accession>
<dbReference type="EMBL" id="JBBCAQ010000013">
    <property type="protein sequence ID" value="KAK7600732.1"/>
    <property type="molecule type" value="Genomic_DNA"/>
</dbReference>
<dbReference type="AlphaFoldDB" id="A0AAN9TN21"/>
<keyword evidence="3" id="KW-1185">Reference proteome</keyword>
<evidence type="ECO:0000313" key="3">
    <source>
        <dbReference type="Proteomes" id="UP001367676"/>
    </source>
</evidence>
<name>A0AAN9TN21_9HEMI</name>
<protein>
    <submittedName>
        <fullName evidence="2">Uncharacterized protein</fullName>
    </submittedName>
</protein>
<organism evidence="2 3">
    <name type="scientific">Parthenolecanium corni</name>
    <dbReference type="NCBI Taxonomy" id="536013"/>
    <lineage>
        <taxon>Eukaryota</taxon>
        <taxon>Metazoa</taxon>
        <taxon>Ecdysozoa</taxon>
        <taxon>Arthropoda</taxon>
        <taxon>Hexapoda</taxon>
        <taxon>Insecta</taxon>
        <taxon>Pterygota</taxon>
        <taxon>Neoptera</taxon>
        <taxon>Paraneoptera</taxon>
        <taxon>Hemiptera</taxon>
        <taxon>Sternorrhyncha</taxon>
        <taxon>Coccoidea</taxon>
        <taxon>Coccidae</taxon>
        <taxon>Parthenolecanium</taxon>
    </lineage>
</organism>
<dbReference type="Proteomes" id="UP001367676">
    <property type="component" value="Unassembled WGS sequence"/>
</dbReference>